<dbReference type="AlphaFoldDB" id="A0A1T5J2V8"/>
<keyword evidence="2" id="KW-1185">Reference proteome</keyword>
<organism evidence="1 2">
    <name type="scientific">Ohtaekwangia koreensis</name>
    <dbReference type="NCBI Taxonomy" id="688867"/>
    <lineage>
        <taxon>Bacteria</taxon>
        <taxon>Pseudomonadati</taxon>
        <taxon>Bacteroidota</taxon>
        <taxon>Cytophagia</taxon>
        <taxon>Cytophagales</taxon>
        <taxon>Fulvivirgaceae</taxon>
        <taxon>Ohtaekwangia</taxon>
    </lineage>
</organism>
<accession>A0A1T5J2V8</accession>
<reference evidence="1 2" key="1">
    <citation type="submission" date="2017-02" db="EMBL/GenBank/DDBJ databases">
        <authorList>
            <person name="Peterson S.W."/>
        </authorList>
    </citation>
    <scope>NUCLEOTIDE SEQUENCE [LARGE SCALE GENOMIC DNA]</scope>
    <source>
        <strain evidence="1 2">DSM 25262</strain>
    </source>
</reference>
<proteinExistence type="predicted"/>
<dbReference type="Proteomes" id="UP000190961">
    <property type="component" value="Unassembled WGS sequence"/>
</dbReference>
<dbReference type="EMBL" id="FUZU01000001">
    <property type="protein sequence ID" value="SKC45769.1"/>
    <property type="molecule type" value="Genomic_DNA"/>
</dbReference>
<evidence type="ECO:0000313" key="2">
    <source>
        <dbReference type="Proteomes" id="UP000190961"/>
    </source>
</evidence>
<evidence type="ECO:0000313" key="1">
    <source>
        <dbReference type="EMBL" id="SKC45769.1"/>
    </source>
</evidence>
<gene>
    <name evidence="1" type="ORF">SAMN05660236_0698</name>
</gene>
<protein>
    <submittedName>
        <fullName evidence="1">Uncharacterized protein</fullName>
    </submittedName>
</protein>
<name>A0A1T5J2V8_9BACT</name>
<sequence>MIKAIVYHRIEEKEALERELMAAVPKKKREAASKALMNIFSHSEKKGSAKKSLNTQ</sequence>